<evidence type="ECO:0000313" key="4">
    <source>
        <dbReference type="EMBL" id="CBN76655.1"/>
    </source>
</evidence>
<evidence type="ECO:0000313" key="5">
    <source>
        <dbReference type="Proteomes" id="UP000002630"/>
    </source>
</evidence>
<dbReference type="FunCoup" id="D8LBE6">
    <property type="interactions" value="261"/>
</dbReference>
<protein>
    <submittedName>
        <fullName evidence="4">Uncharacterized protein</fullName>
    </submittedName>
</protein>
<name>D8LBE6_ECTSI</name>
<dbReference type="InterPro" id="IPR037124">
    <property type="entry name" value="Chaperonin_GroES_sf"/>
</dbReference>
<dbReference type="OrthoDB" id="184876at2759"/>
<dbReference type="PANTHER" id="PTHR10772:SF0">
    <property type="entry name" value="10 KDA HEAT SHOCK PROTEIN, MITOCHONDRIAL"/>
    <property type="match status" value="1"/>
</dbReference>
<dbReference type="CDD" id="cd00320">
    <property type="entry name" value="cpn10"/>
    <property type="match status" value="1"/>
</dbReference>
<dbReference type="HAMAP" id="MF_00580">
    <property type="entry name" value="CH10"/>
    <property type="match status" value="1"/>
</dbReference>
<dbReference type="SUPFAM" id="SSF50129">
    <property type="entry name" value="GroES-like"/>
    <property type="match status" value="1"/>
</dbReference>
<reference evidence="4 5" key="1">
    <citation type="journal article" date="2010" name="Nature">
        <title>The Ectocarpus genome and the independent evolution of multicellularity in brown algae.</title>
        <authorList>
            <person name="Cock J.M."/>
            <person name="Sterck L."/>
            <person name="Rouze P."/>
            <person name="Scornet D."/>
            <person name="Allen A.E."/>
            <person name="Amoutzias G."/>
            <person name="Anthouard V."/>
            <person name="Artiguenave F."/>
            <person name="Aury J.M."/>
            <person name="Badger J.H."/>
            <person name="Beszteri B."/>
            <person name="Billiau K."/>
            <person name="Bonnet E."/>
            <person name="Bothwell J.H."/>
            <person name="Bowler C."/>
            <person name="Boyen C."/>
            <person name="Brownlee C."/>
            <person name="Carrano C.J."/>
            <person name="Charrier B."/>
            <person name="Cho G.Y."/>
            <person name="Coelho S.M."/>
            <person name="Collen J."/>
            <person name="Corre E."/>
            <person name="Da Silva C."/>
            <person name="Delage L."/>
            <person name="Delaroque N."/>
            <person name="Dittami S.M."/>
            <person name="Doulbeau S."/>
            <person name="Elias M."/>
            <person name="Farnham G."/>
            <person name="Gachon C.M."/>
            <person name="Gschloessl B."/>
            <person name="Heesch S."/>
            <person name="Jabbari K."/>
            <person name="Jubin C."/>
            <person name="Kawai H."/>
            <person name="Kimura K."/>
            <person name="Kloareg B."/>
            <person name="Kupper F.C."/>
            <person name="Lang D."/>
            <person name="Le Bail A."/>
            <person name="Leblanc C."/>
            <person name="Lerouge P."/>
            <person name="Lohr M."/>
            <person name="Lopez P.J."/>
            <person name="Martens C."/>
            <person name="Maumus F."/>
            <person name="Michel G."/>
            <person name="Miranda-Saavedra D."/>
            <person name="Morales J."/>
            <person name="Moreau H."/>
            <person name="Motomura T."/>
            <person name="Nagasato C."/>
            <person name="Napoli C.A."/>
            <person name="Nelson D.R."/>
            <person name="Nyvall-Collen P."/>
            <person name="Peters A.F."/>
            <person name="Pommier C."/>
            <person name="Potin P."/>
            <person name="Poulain J."/>
            <person name="Quesneville H."/>
            <person name="Read B."/>
            <person name="Rensing S.A."/>
            <person name="Ritter A."/>
            <person name="Rousvoal S."/>
            <person name="Samanta M."/>
            <person name="Samson G."/>
            <person name="Schroeder D.C."/>
            <person name="Segurens B."/>
            <person name="Strittmatter M."/>
            <person name="Tonon T."/>
            <person name="Tregear J.W."/>
            <person name="Valentin K."/>
            <person name="von Dassow P."/>
            <person name="Yamagishi T."/>
            <person name="Van de Peer Y."/>
            <person name="Wincker P."/>
        </authorList>
    </citation>
    <scope>NUCLEOTIDE SEQUENCE [LARGE SCALE GENOMIC DNA]</scope>
    <source>
        <strain evidence="5">Ec32 / CCAP1310/4</strain>
    </source>
</reference>
<dbReference type="Pfam" id="PF00166">
    <property type="entry name" value="Cpn10"/>
    <property type="match status" value="1"/>
</dbReference>
<dbReference type="PRINTS" id="PR00297">
    <property type="entry name" value="CHAPERONIN10"/>
</dbReference>
<dbReference type="FunFam" id="2.30.33.40:FF:000002">
    <property type="entry name" value="10 kDa chaperonin, mitochondrial"/>
    <property type="match status" value="1"/>
</dbReference>
<dbReference type="EMBL" id="FN647682">
    <property type="protein sequence ID" value="CBN76655.1"/>
    <property type="molecule type" value="Genomic_DNA"/>
</dbReference>
<dbReference type="GO" id="GO:0005739">
    <property type="term" value="C:mitochondrion"/>
    <property type="evidence" value="ECO:0007669"/>
    <property type="project" value="UniProtKB-ARBA"/>
</dbReference>
<dbReference type="OMA" id="EDFLIMR"/>
<dbReference type="Proteomes" id="UP000002630">
    <property type="component" value="Linkage Group LG01"/>
</dbReference>
<organism evidence="4 5">
    <name type="scientific">Ectocarpus siliculosus</name>
    <name type="common">Brown alga</name>
    <name type="synonym">Conferva siliculosa</name>
    <dbReference type="NCBI Taxonomy" id="2880"/>
    <lineage>
        <taxon>Eukaryota</taxon>
        <taxon>Sar</taxon>
        <taxon>Stramenopiles</taxon>
        <taxon>Ochrophyta</taxon>
        <taxon>PX clade</taxon>
        <taxon>Phaeophyceae</taxon>
        <taxon>Ectocarpales</taxon>
        <taxon>Ectocarpaceae</taxon>
        <taxon>Ectocarpus</taxon>
    </lineage>
</organism>
<dbReference type="InterPro" id="IPR011032">
    <property type="entry name" value="GroES-like_sf"/>
</dbReference>
<dbReference type="GO" id="GO:0005524">
    <property type="term" value="F:ATP binding"/>
    <property type="evidence" value="ECO:0007669"/>
    <property type="project" value="InterPro"/>
</dbReference>
<gene>
    <name evidence="4" type="ORF">Esi_0000_0403</name>
</gene>
<evidence type="ECO:0000256" key="1">
    <source>
        <dbReference type="ARBA" id="ARBA00006975"/>
    </source>
</evidence>
<dbReference type="GO" id="GO:0051082">
    <property type="term" value="F:unfolded protein binding"/>
    <property type="evidence" value="ECO:0007669"/>
    <property type="project" value="TreeGrafter"/>
</dbReference>
<dbReference type="PROSITE" id="PS00681">
    <property type="entry name" value="CHAPERONINS_CPN10"/>
    <property type="match status" value="1"/>
</dbReference>
<dbReference type="GO" id="GO:0044183">
    <property type="term" value="F:protein folding chaperone"/>
    <property type="evidence" value="ECO:0007669"/>
    <property type="project" value="InterPro"/>
</dbReference>
<dbReference type="Gene3D" id="2.30.33.40">
    <property type="entry name" value="GroES chaperonin"/>
    <property type="match status" value="1"/>
</dbReference>
<keyword evidence="2 3" id="KW-0143">Chaperone</keyword>
<dbReference type="SMART" id="SM00883">
    <property type="entry name" value="Cpn10"/>
    <property type="match status" value="1"/>
</dbReference>
<accession>D8LBE6</accession>
<dbReference type="AlphaFoldDB" id="D8LBE6"/>
<dbReference type="STRING" id="2880.D8LBE6"/>
<dbReference type="GO" id="GO:0051087">
    <property type="term" value="F:protein-folding chaperone binding"/>
    <property type="evidence" value="ECO:0007669"/>
    <property type="project" value="TreeGrafter"/>
</dbReference>
<keyword evidence="5" id="KW-1185">Reference proteome</keyword>
<comment type="similarity">
    <text evidence="1 3">Belongs to the GroES chaperonin family.</text>
</comment>
<dbReference type="GO" id="GO:0046872">
    <property type="term" value="F:metal ion binding"/>
    <property type="evidence" value="ECO:0007669"/>
    <property type="project" value="TreeGrafter"/>
</dbReference>
<proteinExistence type="inferred from homology"/>
<dbReference type="InterPro" id="IPR020818">
    <property type="entry name" value="Chaperonin_GroES"/>
</dbReference>
<dbReference type="InterPro" id="IPR018369">
    <property type="entry name" value="Chaprnonin_Cpn10_CS"/>
</dbReference>
<dbReference type="EMBL" id="FN649726">
    <property type="protein sequence ID" value="CBN76655.1"/>
    <property type="molecule type" value="Genomic_DNA"/>
</dbReference>
<evidence type="ECO:0000256" key="3">
    <source>
        <dbReference type="RuleBase" id="RU003479"/>
    </source>
</evidence>
<evidence type="ECO:0000256" key="2">
    <source>
        <dbReference type="ARBA" id="ARBA00023186"/>
    </source>
</evidence>
<sequence length="101" mass="10759">MASLARKFAPLADRILVRRLVAKTQTAGGVYLPDSKLGKTNEGEVVAVGPGRVTGSGTKIEVNVKVGETVLLPEYGGTTLTLGDEELSLFRDEDILGKFQQ</sequence>
<dbReference type="eggNOG" id="KOG1641">
    <property type="taxonomic scope" value="Eukaryota"/>
</dbReference>
<dbReference type="PANTHER" id="PTHR10772">
    <property type="entry name" value="10 KDA HEAT SHOCK PROTEIN"/>
    <property type="match status" value="1"/>
</dbReference>
<dbReference type="InParanoid" id="D8LBE6"/>